<evidence type="ECO:0000256" key="6">
    <source>
        <dbReference type="ARBA" id="ARBA00023054"/>
    </source>
</evidence>
<evidence type="ECO:0000313" key="11">
    <source>
        <dbReference type="Proteomes" id="UP001186944"/>
    </source>
</evidence>
<evidence type="ECO:0000256" key="3">
    <source>
        <dbReference type="ARBA" id="ARBA00022448"/>
    </source>
</evidence>
<keyword evidence="6" id="KW-0175">Coiled coil</keyword>
<dbReference type="InterPro" id="IPR010989">
    <property type="entry name" value="SNARE"/>
</dbReference>
<evidence type="ECO:0000256" key="2">
    <source>
        <dbReference type="ARBA" id="ARBA00009063"/>
    </source>
</evidence>
<comment type="subcellular location">
    <subcellularLocation>
        <location evidence="1">Membrane</location>
        <topology evidence="1">Single-pass type IV membrane protein</topology>
    </subcellularLocation>
</comment>
<keyword evidence="7" id="KW-0472">Membrane</keyword>
<feature type="region of interest" description="Disordered" evidence="8">
    <location>
        <begin position="1"/>
        <end position="25"/>
    </location>
</feature>
<dbReference type="PROSITE" id="PS50192">
    <property type="entry name" value="T_SNARE"/>
    <property type="match status" value="1"/>
</dbReference>
<dbReference type="GO" id="GO:0006906">
    <property type="term" value="P:vesicle fusion"/>
    <property type="evidence" value="ECO:0007669"/>
    <property type="project" value="TreeGrafter"/>
</dbReference>
<dbReference type="GO" id="GO:0005484">
    <property type="term" value="F:SNAP receptor activity"/>
    <property type="evidence" value="ECO:0007669"/>
    <property type="project" value="TreeGrafter"/>
</dbReference>
<dbReference type="EMBL" id="VSWD01000009">
    <property type="protein sequence ID" value="KAK3092317.1"/>
    <property type="molecule type" value="Genomic_DNA"/>
</dbReference>
<dbReference type="GO" id="GO:0031201">
    <property type="term" value="C:SNARE complex"/>
    <property type="evidence" value="ECO:0007669"/>
    <property type="project" value="TreeGrafter"/>
</dbReference>
<name>A0AA88XUZ4_PINIB</name>
<comment type="similarity">
    <text evidence="2">Belongs to the syntaxin family.</text>
</comment>
<dbReference type="PANTHER" id="PTHR19957">
    <property type="entry name" value="SYNTAXIN"/>
    <property type="match status" value="1"/>
</dbReference>
<evidence type="ECO:0000256" key="5">
    <source>
        <dbReference type="ARBA" id="ARBA00022989"/>
    </source>
</evidence>
<dbReference type="GO" id="GO:0006888">
    <property type="term" value="P:endoplasmic reticulum to Golgi vesicle-mediated transport"/>
    <property type="evidence" value="ECO:0007669"/>
    <property type="project" value="TreeGrafter"/>
</dbReference>
<feature type="domain" description="T-SNARE coiled-coil homology" evidence="9">
    <location>
        <begin position="239"/>
        <end position="279"/>
    </location>
</feature>
<dbReference type="Gene3D" id="1.20.58.70">
    <property type="match status" value="1"/>
</dbReference>
<keyword evidence="3" id="KW-0813">Transport</keyword>
<evidence type="ECO:0000256" key="7">
    <source>
        <dbReference type="ARBA" id="ARBA00023136"/>
    </source>
</evidence>
<keyword evidence="4" id="KW-0812">Transmembrane</keyword>
<reference evidence="10" key="1">
    <citation type="submission" date="2019-08" db="EMBL/GenBank/DDBJ databases">
        <title>The improved chromosome-level genome for the pearl oyster Pinctada fucata martensii using PacBio sequencing and Hi-C.</title>
        <authorList>
            <person name="Zheng Z."/>
        </authorList>
    </citation>
    <scope>NUCLEOTIDE SEQUENCE</scope>
    <source>
        <strain evidence="10">ZZ-2019</strain>
        <tissue evidence="10">Adductor muscle</tissue>
    </source>
</reference>
<comment type="caution">
    <text evidence="10">The sequence shown here is derived from an EMBL/GenBank/DDBJ whole genome shotgun (WGS) entry which is preliminary data.</text>
</comment>
<feature type="compositionally biased region" description="Polar residues" evidence="8">
    <location>
        <begin position="9"/>
        <end position="25"/>
    </location>
</feature>
<dbReference type="Proteomes" id="UP001186944">
    <property type="component" value="Unassembled WGS sequence"/>
</dbReference>
<evidence type="ECO:0000256" key="1">
    <source>
        <dbReference type="ARBA" id="ARBA00004211"/>
    </source>
</evidence>
<evidence type="ECO:0000313" key="10">
    <source>
        <dbReference type="EMBL" id="KAK3092317.1"/>
    </source>
</evidence>
<dbReference type="GO" id="GO:0006886">
    <property type="term" value="P:intracellular protein transport"/>
    <property type="evidence" value="ECO:0007669"/>
    <property type="project" value="TreeGrafter"/>
</dbReference>
<dbReference type="SMART" id="SM00397">
    <property type="entry name" value="t_SNARE"/>
    <property type="match status" value="1"/>
</dbReference>
<proteinExistence type="inferred from homology"/>
<dbReference type="GO" id="GO:0048278">
    <property type="term" value="P:vesicle docking"/>
    <property type="evidence" value="ECO:0007669"/>
    <property type="project" value="TreeGrafter"/>
</dbReference>
<gene>
    <name evidence="10" type="ORF">FSP39_001243</name>
</gene>
<keyword evidence="11" id="KW-1185">Reference proteome</keyword>
<sequence>MSARRRRTNSGSEKSYDSNGYISQRNQTYVVENPHTISKDPEMSCRDRSGEFMSAVKLLQSRQGNGVPPHKQNASLRHRSEFTQIAKRIGRDLANTFAKLEKLTILAKKKSLFDDKPVEIQELTYIIKQDINSLNKQIAHLQELAKASRSQNGRHIQGHSNSVVFSLQNLKEQKSRREQFSQPLSMPTSAFGDKGSVLFQDEMNHSQGAMGGSGEVVLNLDGMDRDKYQEQLQLIDEQDSYIQDRAETMQNIESTIVELGSIFQQLAHMVKEQEETVQRQLRNLLKKGPKYRIPSKIDFIKCREELKEALDNYTKRWCKSEGVESHSLNDWKNLILDITDIRIDNFHKNPHLFENPSSKSERYFKSKLRNLHEKYVFAPADKAANNTIII</sequence>
<dbReference type="SUPFAM" id="SSF47661">
    <property type="entry name" value="t-snare proteins"/>
    <property type="match status" value="1"/>
</dbReference>
<dbReference type="InterPro" id="IPR000727">
    <property type="entry name" value="T_SNARE_dom"/>
</dbReference>
<dbReference type="AlphaFoldDB" id="A0AA88XUZ4"/>
<dbReference type="GO" id="GO:0000149">
    <property type="term" value="F:SNARE binding"/>
    <property type="evidence" value="ECO:0007669"/>
    <property type="project" value="TreeGrafter"/>
</dbReference>
<keyword evidence="5" id="KW-1133">Transmembrane helix</keyword>
<protein>
    <recommendedName>
        <fullName evidence="9">t-SNARE coiled-coil homology domain-containing protein</fullName>
    </recommendedName>
</protein>
<dbReference type="InterPro" id="IPR045242">
    <property type="entry name" value="Syntaxin"/>
</dbReference>
<evidence type="ECO:0000256" key="8">
    <source>
        <dbReference type="SAM" id="MobiDB-lite"/>
    </source>
</evidence>
<organism evidence="10 11">
    <name type="scientific">Pinctada imbricata</name>
    <name type="common">Atlantic pearl-oyster</name>
    <name type="synonym">Pinctada martensii</name>
    <dbReference type="NCBI Taxonomy" id="66713"/>
    <lineage>
        <taxon>Eukaryota</taxon>
        <taxon>Metazoa</taxon>
        <taxon>Spiralia</taxon>
        <taxon>Lophotrochozoa</taxon>
        <taxon>Mollusca</taxon>
        <taxon>Bivalvia</taxon>
        <taxon>Autobranchia</taxon>
        <taxon>Pteriomorphia</taxon>
        <taxon>Pterioida</taxon>
        <taxon>Pterioidea</taxon>
        <taxon>Pteriidae</taxon>
        <taxon>Pinctada</taxon>
    </lineage>
</organism>
<accession>A0AA88XUZ4</accession>
<evidence type="ECO:0000259" key="9">
    <source>
        <dbReference type="PROSITE" id="PS50192"/>
    </source>
</evidence>
<dbReference type="GO" id="GO:0000139">
    <property type="term" value="C:Golgi membrane"/>
    <property type="evidence" value="ECO:0007669"/>
    <property type="project" value="TreeGrafter"/>
</dbReference>
<dbReference type="PANTHER" id="PTHR19957:SF3">
    <property type="entry name" value="SYNTAXIN-5"/>
    <property type="match status" value="1"/>
</dbReference>
<evidence type="ECO:0000256" key="4">
    <source>
        <dbReference type="ARBA" id="ARBA00022692"/>
    </source>
</evidence>